<evidence type="ECO:0000256" key="8">
    <source>
        <dbReference type="ARBA" id="ARBA00023136"/>
    </source>
</evidence>
<dbReference type="InterPro" id="IPR010457">
    <property type="entry name" value="IgC2-like_lig-bd"/>
</dbReference>
<comment type="similarity">
    <text evidence="2">Belongs to the type I cytokine receptor family. Type 2 subfamily.</text>
</comment>
<dbReference type="PROSITE" id="PS50853">
    <property type="entry name" value="FN3"/>
    <property type="match status" value="4"/>
</dbReference>
<dbReference type="FunFam" id="2.60.40.10:FF:000414">
    <property type="entry name" value="Interleukin-6 receptor subunit beta"/>
    <property type="match status" value="1"/>
</dbReference>
<comment type="subcellular location">
    <subcellularLocation>
        <location evidence="1">Cell membrane</location>
        <topology evidence="1">Single-pass type I membrane protein</topology>
    </subcellularLocation>
</comment>
<keyword evidence="7 13" id="KW-1133">Transmembrane helix</keyword>
<dbReference type="Gene3D" id="2.60.40.10">
    <property type="entry name" value="Immunoglobulins"/>
    <property type="match status" value="6"/>
</dbReference>
<dbReference type="InterPro" id="IPR013783">
    <property type="entry name" value="Ig-like_fold"/>
</dbReference>
<evidence type="ECO:0000256" key="4">
    <source>
        <dbReference type="ARBA" id="ARBA00022692"/>
    </source>
</evidence>
<dbReference type="Pfam" id="PF09240">
    <property type="entry name" value="IL6Ra-bind"/>
    <property type="match status" value="1"/>
</dbReference>
<organism evidence="15 16">
    <name type="scientific">Geospiza parvula</name>
    <name type="common">Small tree-finch</name>
    <name type="synonym">Camarhynchus parvulus</name>
    <dbReference type="NCBI Taxonomy" id="87175"/>
    <lineage>
        <taxon>Eukaryota</taxon>
        <taxon>Metazoa</taxon>
        <taxon>Chordata</taxon>
        <taxon>Craniata</taxon>
        <taxon>Vertebrata</taxon>
        <taxon>Euteleostomi</taxon>
        <taxon>Archelosauria</taxon>
        <taxon>Archosauria</taxon>
        <taxon>Dinosauria</taxon>
        <taxon>Saurischia</taxon>
        <taxon>Theropoda</taxon>
        <taxon>Coelurosauria</taxon>
        <taxon>Aves</taxon>
        <taxon>Neognathae</taxon>
        <taxon>Neoaves</taxon>
        <taxon>Telluraves</taxon>
        <taxon>Australaves</taxon>
        <taxon>Passeriformes</taxon>
        <taxon>Thraupidae</taxon>
        <taxon>Camarhynchus</taxon>
    </lineage>
</organism>
<evidence type="ECO:0000256" key="13">
    <source>
        <dbReference type="SAM" id="Phobius"/>
    </source>
</evidence>
<evidence type="ECO:0000256" key="3">
    <source>
        <dbReference type="ARBA" id="ARBA00022475"/>
    </source>
</evidence>
<dbReference type="InterPro" id="IPR003961">
    <property type="entry name" value="FN3_dom"/>
</dbReference>
<evidence type="ECO:0000256" key="12">
    <source>
        <dbReference type="SAM" id="MobiDB-lite"/>
    </source>
</evidence>
<keyword evidence="16" id="KW-1185">Reference proteome</keyword>
<dbReference type="SUPFAM" id="SSF48726">
    <property type="entry name" value="Immunoglobulin"/>
    <property type="match status" value="1"/>
</dbReference>
<dbReference type="InterPro" id="IPR036116">
    <property type="entry name" value="FN3_sf"/>
</dbReference>
<evidence type="ECO:0000313" key="16">
    <source>
        <dbReference type="Proteomes" id="UP000694382"/>
    </source>
</evidence>
<evidence type="ECO:0000313" key="15">
    <source>
        <dbReference type="Ensembl" id="ENSCPVP00000022796.1"/>
    </source>
</evidence>
<dbReference type="InterPro" id="IPR052672">
    <property type="entry name" value="Type1_Cytokine_Rcpt_Type2"/>
</dbReference>
<keyword evidence="8 13" id="KW-0472">Membrane</keyword>
<reference evidence="15" key="1">
    <citation type="submission" date="2020-02" db="EMBL/GenBank/DDBJ databases">
        <authorList>
            <person name="Enbody D E."/>
            <person name="Pettersson E M."/>
        </authorList>
    </citation>
    <scope>NUCLEOTIDE SEQUENCE [LARGE SCALE GENOMIC DNA]</scope>
</reference>
<sequence>MFSSLIWMFVLLCSSVADKNSIRDADIFPSSPEIERGSSLKLSCVLRKNYMPQRNANHIIWKLNDELIAPENYNIVNKTVSNITIHNFTYSTAYVECLMKYSDKELPLVHTEVKSGYRPDIPENISCIYFYDVNLTCSWNAGRETSLTTNYTLYRKLMSSPDSVRTCPTRTESCSFFYPDNDYNNDFCFQVEAKNVLGASLTECVPIPLQKIEKFAPPEILSVKKIPGIKQLLTVTWKMPEKIIPLKHIICQVQYRNLYSNFTEFVNVSLNSKKNIGSCNLTGLWDSTDYSVAIRCVNNESAFWSGWSGEKNESTEENDRMITASIRGDLKNDSNNMGRRKKTDESTLKRGKHKSVHGDLTKQTPSGKVDLWRVIESSHSSRNRSVHLMWKPLKSFPPSGRILGYKIRYFPENKAAHKRTNNSTEQKITLLLNEEAHIISVTAYNSAGESPEAILRIPSPDEKSSQMIEKVVTSTTNEEVAVQWITSEPETTKYVVEWYEELEMDPFGRSWQYVSNSTEWKNNKKNFKPFICYNILVYPLDGSNVAAPSYTQIYAEEKKPSEGPVADTGILGKNEVTIKWNEISKAKRNGFITNYTIFYKPEDGKELNETVNSDVLQYRLTSLQANTQYTVQIMASNKAGGTIGEPKTFKTLKLDKEDIFFIAIPVEISILCLIGLWITCVLKKHTFKKVCWPDIPNPEESLAVEWPLASSVNNSFLKRMSSQTKTVDFEEINVLEYCFPEENQEGSLLINYENHVSECTDINTKGTTNRNEKILHNEENEAAKSFSPSMPYIITDQFTTSQMHSALIPVKEVQPIEVVANDLGGSQQNPIKNEENDNEEVLRLEDFSEKALFNPYLKNSVKTREFLVSESLPERSTDECKSQSGALPPFQPNVLAQSYITVDMFRLAKGQ</sequence>
<evidence type="ECO:0000256" key="11">
    <source>
        <dbReference type="ARBA" id="ARBA00023319"/>
    </source>
</evidence>
<evidence type="ECO:0000256" key="9">
    <source>
        <dbReference type="ARBA" id="ARBA00023170"/>
    </source>
</evidence>
<dbReference type="InterPro" id="IPR036179">
    <property type="entry name" value="Ig-like_dom_sf"/>
</dbReference>
<keyword evidence="9" id="KW-0675">Receptor</keyword>
<dbReference type="Ensembl" id="ENSCPVT00000023804.2">
    <property type="protein sequence ID" value="ENSCPVP00000022796.1"/>
    <property type="gene ID" value="ENSCPVG00000016317.2"/>
</dbReference>
<feature type="chain" id="PRO_5043355336" evidence="14">
    <location>
        <begin position="18"/>
        <end position="911"/>
    </location>
</feature>
<evidence type="ECO:0000256" key="14">
    <source>
        <dbReference type="SAM" id="SignalP"/>
    </source>
</evidence>
<evidence type="ECO:0000256" key="10">
    <source>
        <dbReference type="ARBA" id="ARBA00023180"/>
    </source>
</evidence>
<dbReference type="CDD" id="cd00063">
    <property type="entry name" value="FN3"/>
    <property type="match status" value="3"/>
</dbReference>
<evidence type="ECO:0000256" key="2">
    <source>
        <dbReference type="ARBA" id="ARBA00008921"/>
    </source>
</evidence>
<dbReference type="SMART" id="SM00060">
    <property type="entry name" value="FN3"/>
    <property type="match status" value="4"/>
</dbReference>
<evidence type="ECO:0000256" key="7">
    <source>
        <dbReference type="ARBA" id="ARBA00022989"/>
    </source>
</evidence>
<reference evidence="15" key="2">
    <citation type="submission" date="2025-08" db="UniProtKB">
        <authorList>
            <consortium name="Ensembl"/>
        </authorList>
    </citation>
    <scope>IDENTIFICATION</scope>
</reference>
<dbReference type="PANTHER" id="PTHR48423:SF1">
    <property type="entry name" value="INTERLEUKIN-27 RECEPTOR SUBUNIT ALPHA"/>
    <property type="match status" value="1"/>
</dbReference>
<feature type="signal peptide" evidence="14">
    <location>
        <begin position="1"/>
        <end position="17"/>
    </location>
</feature>
<dbReference type="Pfam" id="PF00041">
    <property type="entry name" value="fn3"/>
    <property type="match status" value="2"/>
</dbReference>
<dbReference type="Proteomes" id="UP000694382">
    <property type="component" value="Chromosome Z"/>
</dbReference>
<keyword evidence="10" id="KW-0325">Glycoprotein</keyword>
<dbReference type="AlphaFoldDB" id="A0A8C3NRT6"/>
<proteinExistence type="inferred from homology"/>
<dbReference type="SUPFAM" id="SSF49265">
    <property type="entry name" value="Fibronectin type III"/>
    <property type="match status" value="3"/>
</dbReference>
<feature type="region of interest" description="Disordered" evidence="12">
    <location>
        <begin position="326"/>
        <end position="364"/>
    </location>
</feature>
<keyword evidence="5 14" id="KW-0732">Signal</keyword>
<dbReference type="GO" id="GO:0005886">
    <property type="term" value="C:plasma membrane"/>
    <property type="evidence" value="ECO:0007669"/>
    <property type="project" value="UniProtKB-SubCell"/>
</dbReference>
<accession>A0A8C3NRT6</accession>
<keyword evidence="6" id="KW-0677">Repeat</keyword>
<keyword evidence="11" id="KW-0393">Immunoglobulin domain</keyword>
<dbReference type="PANTHER" id="PTHR48423">
    <property type="entry name" value="INTERLEUKIN-27 RECEPTOR SUBUNIT ALPHA"/>
    <property type="match status" value="1"/>
</dbReference>
<evidence type="ECO:0000256" key="5">
    <source>
        <dbReference type="ARBA" id="ARBA00022729"/>
    </source>
</evidence>
<feature type="transmembrane region" description="Helical" evidence="13">
    <location>
        <begin position="659"/>
        <end position="682"/>
    </location>
</feature>
<dbReference type="Pfam" id="PF06328">
    <property type="entry name" value="Lep_receptor_Ig"/>
    <property type="match status" value="1"/>
</dbReference>
<keyword evidence="3" id="KW-1003">Cell membrane</keyword>
<dbReference type="InterPro" id="IPR015321">
    <property type="entry name" value="TypeI_recpt_CBD"/>
</dbReference>
<evidence type="ECO:0000256" key="1">
    <source>
        <dbReference type="ARBA" id="ARBA00004251"/>
    </source>
</evidence>
<evidence type="ECO:0000256" key="6">
    <source>
        <dbReference type="ARBA" id="ARBA00022737"/>
    </source>
</evidence>
<protein>
    <submittedName>
        <fullName evidence="15">Uncharacterized protein</fullName>
    </submittedName>
</protein>
<name>A0A8C3NRT6_GEOPR</name>
<keyword evidence="4 13" id="KW-0812">Transmembrane</keyword>
<reference evidence="15" key="3">
    <citation type="submission" date="2025-09" db="UniProtKB">
        <authorList>
            <consortium name="Ensembl"/>
        </authorList>
    </citation>
    <scope>IDENTIFICATION</scope>
</reference>